<dbReference type="InterPro" id="IPR025423">
    <property type="entry name" value="TMEM205-like"/>
</dbReference>
<proteinExistence type="predicted"/>
<sequence length="151" mass="16751">MFANRVLALLAAVWFGAYLLAGYGVAPLLFQSLPKEQAGNLAGVLFSAVNYIGLFVWAILYLAGLSAQKRSYGQRSKLSSRTVALTWLLLAISQFALVPLIRALRGGQTHWLSNLLGGELSFWHSMSSSLYVLISLLGLFLIMRLLRFEWQ</sequence>
<evidence type="ECO:0000259" key="6">
    <source>
        <dbReference type="Pfam" id="PF13664"/>
    </source>
</evidence>
<dbReference type="GO" id="GO:0016020">
    <property type="term" value="C:membrane"/>
    <property type="evidence" value="ECO:0007669"/>
    <property type="project" value="UniProtKB-SubCell"/>
</dbReference>
<organism evidence="7 8">
    <name type="scientific">Eikenella corrodens</name>
    <dbReference type="NCBI Taxonomy" id="539"/>
    <lineage>
        <taxon>Bacteria</taxon>
        <taxon>Pseudomonadati</taxon>
        <taxon>Pseudomonadota</taxon>
        <taxon>Betaproteobacteria</taxon>
        <taxon>Neisseriales</taxon>
        <taxon>Neisseriaceae</taxon>
        <taxon>Eikenella</taxon>
    </lineage>
</organism>
<dbReference type="Proteomes" id="UP000078003">
    <property type="component" value="Unassembled WGS sequence"/>
</dbReference>
<feature type="transmembrane region" description="Helical" evidence="5">
    <location>
        <begin position="83"/>
        <end position="102"/>
    </location>
</feature>
<evidence type="ECO:0000256" key="5">
    <source>
        <dbReference type="SAM" id="Phobius"/>
    </source>
</evidence>
<dbReference type="EMBL" id="LXSF01000005">
    <property type="protein sequence ID" value="OAM16558.1"/>
    <property type="molecule type" value="Genomic_DNA"/>
</dbReference>
<feature type="transmembrane region" description="Helical" evidence="5">
    <location>
        <begin position="38"/>
        <end position="62"/>
    </location>
</feature>
<evidence type="ECO:0000256" key="1">
    <source>
        <dbReference type="ARBA" id="ARBA00004370"/>
    </source>
</evidence>
<protein>
    <recommendedName>
        <fullName evidence="6">TMEM205-like domain-containing protein</fullName>
    </recommendedName>
</protein>
<evidence type="ECO:0000313" key="7">
    <source>
        <dbReference type="EMBL" id="OAM16558.1"/>
    </source>
</evidence>
<keyword evidence="4 5" id="KW-0472">Membrane</keyword>
<keyword evidence="2 5" id="KW-0812">Transmembrane</keyword>
<gene>
    <name evidence="7" type="ORF">A7P85_06005</name>
</gene>
<comment type="caution">
    <text evidence="7">The sequence shown here is derived from an EMBL/GenBank/DDBJ whole genome shotgun (WGS) entry which is preliminary data.</text>
</comment>
<reference evidence="8" key="1">
    <citation type="submission" date="2016-05" db="EMBL/GenBank/DDBJ databases">
        <title>Draft genome of Corynebacterium afermentans subsp. afermentans LCDC 88199T.</title>
        <authorList>
            <person name="Bernier A.-M."/>
            <person name="Bernard K."/>
        </authorList>
    </citation>
    <scope>NUCLEOTIDE SEQUENCE [LARGE SCALE GENOMIC DNA]</scope>
    <source>
        <strain evidence="8">NML01-0328</strain>
    </source>
</reference>
<keyword evidence="3 5" id="KW-1133">Transmembrane helix</keyword>
<dbReference type="RefSeq" id="WP_064104418.1">
    <property type="nucleotide sequence ID" value="NZ_LXSF01000005.1"/>
</dbReference>
<feature type="domain" description="TMEM205-like" evidence="6">
    <location>
        <begin position="9"/>
        <end position="105"/>
    </location>
</feature>
<evidence type="ECO:0000256" key="4">
    <source>
        <dbReference type="ARBA" id="ARBA00023136"/>
    </source>
</evidence>
<accession>A0A1A9REE1</accession>
<dbReference type="AlphaFoldDB" id="A0A1A9REE1"/>
<evidence type="ECO:0000256" key="3">
    <source>
        <dbReference type="ARBA" id="ARBA00022989"/>
    </source>
</evidence>
<evidence type="ECO:0000256" key="2">
    <source>
        <dbReference type="ARBA" id="ARBA00022692"/>
    </source>
</evidence>
<evidence type="ECO:0000313" key="8">
    <source>
        <dbReference type="Proteomes" id="UP000078003"/>
    </source>
</evidence>
<comment type="subcellular location">
    <subcellularLocation>
        <location evidence="1">Membrane</location>
    </subcellularLocation>
</comment>
<name>A0A1A9REE1_EIKCO</name>
<feature type="transmembrane region" description="Helical" evidence="5">
    <location>
        <begin position="122"/>
        <end position="146"/>
    </location>
</feature>
<dbReference type="Pfam" id="PF13664">
    <property type="entry name" value="DUF4149"/>
    <property type="match status" value="1"/>
</dbReference>